<dbReference type="Pfam" id="PF01791">
    <property type="entry name" value="DeoC"/>
    <property type="match status" value="1"/>
</dbReference>
<accession>A0ABQ2CZ55</accession>
<evidence type="ECO:0000313" key="7">
    <source>
        <dbReference type="EMBL" id="GGJ28212.1"/>
    </source>
</evidence>
<dbReference type="SMART" id="SM01133">
    <property type="entry name" value="DeoC"/>
    <property type="match status" value="1"/>
</dbReference>
<feature type="active site" description="Proton donor/acceptor" evidence="6">
    <location>
        <position position="184"/>
    </location>
</feature>
<keyword evidence="3 6" id="KW-0456">Lyase</keyword>
<dbReference type="SUPFAM" id="SSF51569">
    <property type="entry name" value="Aldolase"/>
    <property type="match status" value="1"/>
</dbReference>
<dbReference type="HAMAP" id="MF_00114">
    <property type="entry name" value="DeoC_type1"/>
    <property type="match status" value="1"/>
</dbReference>
<evidence type="ECO:0000256" key="3">
    <source>
        <dbReference type="ARBA" id="ARBA00023239"/>
    </source>
</evidence>
<dbReference type="InterPro" id="IPR013785">
    <property type="entry name" value="Aldolase_TIM"/>
</dbReference>
<dbReference type="Proteomes" id="UP000632222">
    <property type="component" value="Unassembled WGS sequence"/>
</dbReference>
<keyword evidence="4 6" id="KW-0704">Schiff base</keyword>
<feature type="active site" description="Schiff-base intermediate with acetaldehyde" evidence="6">
    <location>
        <position position="155"/>
    </location>
</feature>
<dbReference type="EMBL" id="BMOD01000003">
    <property type="protein sequence ID" value="GGJ28212.1"/>
    <property type="molecule type" value="Genomic_DNA"/>
</dbReference>
<dbReference type="InterPro" id="IPR011343">
    <property type="entry name" value="DeoC"/>
</dbReference>
<evidence type="ECO:0000313" key="8">
    <source>
        <dbReference type="Proteomes" id="UP000632222"/>
    </source>
</evidence>
<evidence type="ECO:0000256" key="1">
    <source>
        <dbReference type="ARBA" id="ARBA00010936"/>
    </source>
</evidence>
<comment type="caution">
    <text evidence="7">The sequence shown here is derived from an EMBL/GenBank/DDBJ whole genome shotgun (WGS) entry which is preliminary data.</text>
</comment>
<gene>
    <name evidence="6 7" type="primary">deoC</name>
    <name evidence="7" type="ORF">GCM10008938_12850</name>
</gene>
<dbReference type="InterPro" id="IPR028581">
    <property type="entry name" value="DeoC_typeI"/>
</dbReference>
<dbReference type="InterPro" id="IPR002915">
    <property type="entry name" value="DeoC/FbaB/LacD_aldolase"/>
</dbReference>
<proteinExistence type="inferred from homology"/>
<keyword evidence="8" id="KW-1185">Reference proteome</keyword>
<comment type="subcellular location">
    <subcellularLocation>
        <location evidence="6">Cytoplasm</location>
    </subcellularLocation>
</comment>
<keyword evidence="2 6" id="KW-0963">Cytoplasm</keyword>
<dbReference type="EC" id="4.1.2.4" evidence="6"/>
<reference evidence="8" key="1">
    <citation type="journal article" date="2019" name="Int. J. Syst. Evol. Microbiol.">
        <title>The Global Catalogue of Microorganisms (GCM) 10K type strain sequencing project: providing services to taxonomists for standard genome sequencing and annotation.</title>
        <authorList>
            <consortium name="The Broad Institute Genomics Platform"/>
            <consortium name="The Broad Institute Genome Sequencing Center for Infectious Disease"/>
            <person name="Wu L."/>
            <person name="Ma J."/>
        </authorList>
    </citation>
    <scope>NUCLEOTIDE SEQUENCE [LARGE SCALE GENOMIC DNA]</scope>
    <source>
        <strain evidence="8">JCM 14370</strain>
    </source>
</reference>
<comment type="function">
    <text evidence="6">Catalyzes a reversible aldol reaction between acetaldehyde and D-glyceraldehyde 3-phosphate to generate 2-deoxy-D-ribose 5-phosphate.</text>
</comment>
<dbReference type="Gene3D" id="3.20.20.70">
    <property type="entry name" value="Aldolase class I"/>
    <property type="match status" value="1"/>
</dbReference>
<name>A0ABQ2CZ55_9DEIO</name>
<dbReference type="RefSeq" id="WP_189001547.1">
    <property type="nucleotide sequence ID" value="NZ_BMOD01000003.1"/>
</dbReference>
<comment type="catalytic activity">
    <reaction evidence="5 6">
        <text>2-deoxy-D-ribose 5-phosphate = D-glyceraldehyde 3-phosphate + acetaldehyde</text>
        <dbReference type="Rhea" id="RHEA:12821"/>
        <dbReference type="ChEBI" id="CHEBI:15343"/>
        <dbReference type="ChEBI" id="CHEBI:59776"/>
        <dbReference type="ChEBI" id="CHEBI:62877"/>
        <dbReference type="EC" id="4.1.2.4"/>
    </reaction>
</comment>
<evidence type="ECO:0000256" key="5">
    <source>
        <dbReference type="ARBA" id="ARBA00048791"/>
    </source>
</evidence>
<dbReference type="NCBIfam" id="TIGR00126">
    <property type="entry name" value="deoC"/>
    <property type="match status" value="1"/>
</dbReference>
<feature type="active site" description="Proton donor/acceptor" evidence="6">
    <location>
        <position position="93"/>
    </location>
</feature>
<protein>
    <recommendedName>
        <fullName evidence="6">Deoxyribose-phosphate aldolase</fullName>
        <shortName evidence="6">DERA</shortName>
        <ecNumber evidence="6">4.1.2.4</ecNumber>
    </recommendedName>
    <alternativeName>
        <fullName evidence="6">2-deoxy-D-ribose 5-phosphate aldolase</fullName>
    </alternativeName>
    <alternativeName>
        <fullName evidence="6">Phosphodeoxyriboaldolase</fullName>
        <shortName evidence="6">Deoxyriboaldolase</shortName>
    </alternativeName>
</protein>
<dbReference type="PANTHER" id="PTHR10889">
    <property type="entry name" value="DEOXYRIBOSE-PHOSPHATE ALDOLASE"/>
    <property type="match status" value="1"/>
</dbReference>
<evidence type="ECO:0000256" key="6">
    <source>
        <dbReference type="HAMAP-Rule" id="MF_00114"/>
    </source>
</evidence>
<dbReference type="CDD" id="cd00959">
    <property type="entry name" value="DeoC"/>
    <property type="match status" value="1"/>
</dbReference>
<evidence type="ECO:0000256" key="2">
    <source>
        <dbReference type="ARBA" id="ARBA00022490"/>
    </source>
</evidence>
<dbReference type="PANTHER" id="PTHR10889:SF1">
    <property type="entry name" value="DEOXYRIBOSE-PHOSPHATE ALDOLASE"/>
    <property type="match status" value="1"/>
</dbReference>
<sequence length="224" mass="23551">MNDPLNLADYIDHTLLKAAATPSDIRKLCEEAAEHGFKAVCINPGYIQLALECLSESEVKVATVAGFPLGALTPEQKAREAALSVEMGADEVDMVINIGAAKAGDWDLVLRDIQAVREATEDVILKVIIETCYLTEAEKIRATELVLEAGADFVKTSTGFGSGGATLEDIQLMAKITQGKIGIKAAGGVKTPQDAQRFIEAGATRLGTSSGVALVQGEKAGEGY</sequence>
<comment type="similarity">
    <text evidence="1 6">Belongs to the DeoC/FbaB aldolase family. DeoC type 1 subfamily.</text>
</comment>
<organism evidence="7 8">
    <name type="scientific">Deinococcus roseus</name>
    <dbReference type="NCBI Taxonomy" id="392414"/>
    <lineage>
        <taxon>Bacteria</taxon>
        <taxon>Thermotogati</taxon>
        <taxon>Deinococcota</taxon>
        <taxon>Deinococci</taxon>
        <taxon>Deinococcales</taxon>
        <taxon>Deinococcaceae</taxon>
        <taxon>Deinococcus</taxon>
    </lineage>
</organism>
<comment type="pathway">
    <text evidence="6">Carbohydrate degradation; 2-deoxy-D-ribose 1-phosphate degradation; D-glyceraldehyde 3-phosphate and acetaldehyde from 2-deoxy-alpha-D-ribose 1-phosphate: step 2/2.</text>
</comment>
<dbReference type="PIRSF" id="PIRSF001357">
    <property type="entry name" value="DeoC"/>
    <property type="match status" value="1"/>
</dbReference>
<evidence type="ECO:0000256" key="4">
    <source>
        <dbReference type="ARBA" id="ARBA00023270"/>
    </source>
</evidence>